<keyword evidence="10" id="KW-1185">Reference proteome</keyword>
<evidence type="ECO:0000256" key="3">
    <source>
        <dbReference type="ARBA" id="ARBA00023163"/>
    </source>
</evidence>
<dbReference type="AlphaFoldDB" id="A0A7I7WE68"/>
<organism evidence="8 9">
    <name type="scientific">Mycobacterium branderi</name>
    <dbReference type="NCBI Taxonomy" id="43348"/>
    <lineage>
        <taxon>Bacteria</taxon>
        <taxon>Bacillati</taxon>
        <taxon>Actinomycetota</taxon>
        <taxon>Actinomycetes</taxon>
        <taxon>Mycobacteriales</taxon>
        <taxon>Mycobacteriaceae</taxon>
        <taxon>Mycobacterium</taxon>
    </lineage>
</organism>
<dbReference type="GO" id="GO:0003700">
    <property type="term" value="F:DNA-binding transcription factor activity"/>
    <property type="evidence" value="ECO:0007669"/>
    <property type="project" value="TreeGrafter"/>
</dbReference>
<dbReference type="EMBL" id="MVHM01000012">
    <property type="protein sequence ID" value="ORA35501.1"/>
    <property type="molecule type" value="Genomic_DNA"/>
</dbReference>
<dbReference type="GO" id="GO:0000976">
    <property type="term" value="F:transcription cis-regulatory region binding"/>
    <property type="evidence" value="ECO:0007669"/>
    <property type="project" value="TreeGrafter"/>
</dbReference>
<dbReference type="Proteomes" id="UP000192441">
    <property type="component" value="Unassembled WGS sequence"/>
</dbReference>
<sequence>MSADDLATTSRRGWQGGSVRAEQKQRTRERLVEAARTVFETRGYGAASIADITAECQIHRATFYIHFTDKAECFLAVLDGVIAQSAEYWRGLDKALLADTPAAMREWLAQAVHWWEQHAALLPAWEEALAVDRTIAGRLAFQLGGLANEMRGYLARFETPQEREDARLRVVHLVLMLDSFWFRTIVQQVMDSDREHVLDLLTDMWCGALHIGGSS</sequence>
<dbReference type="SUPFAM" id="SSF48498">
    <property type="entry name" value="Tetracyclin repressor-like, C-terminal domain"/>
    <property type="match status" value="1"/>
</dbReference>
<proteinExistence type="predicted"/>
<dbReference type="PANTHER" id="PTHR30055">
    <property type="entry name" value="HTH-TYPE TRANSCRIPTIONAL REGULATOR RUTR"/>
    <property type="match status" value="1"/>
</dbReference>
<dbReference type="Proteomes" id="UP000467379">
    <property type="component" value="Plasmid pJCM12687"/>
</dbReference>
<dbReference type="PRINTS" id="PR00455">
    <property type="entry name" value="HTHTETR"/>
</dbReference>
<dbReference type="Gene3D" id="1.10.357.10">
    <property type="entry name" value="Tetracycline Repressor, domain 2"/>
    <property type="match status" value="1"/>
</dbReference>
<keyword evidence="2 4" id="KW-0238">DNA-binding</keyword>
<dbReference type="EMBL" id="AP022607">
    <property type="protein sequence ID" value="BBZ15222.1"/>
    <property type="molecule type" value="Genomic_DNA"/>
</dbReference>
<evidence type="ECO:0000313" key="7">
    <source>
        <dbReference type="EMBL" id="BBZ15222.1"/>
    </source>
</evidence>
<feature type="DNA-binding region" description="H-T-H motif" evidence="4">
    <location>
        <begin position="48"/>
        <end position="67"/>
    </location>
</feature>
<accession>A0A7I7WE68</accession>
<reference evidence="7" key="3">
    <citation type="submission" date="2020-02" db="EMBL/GenBank/DDBJ databases">
        <authorList>
            <person name="Matsumoto Y."/>
            <person name="Kinjo T."/>
            <person name="Motooka D."/>
            <person name="Nabeya D."/>
            <person name="Jung N."/>
            <person name="Uechi K."/>
            <person name="Horii T."/>
            <person name="Iida T."/>
            <person name="Fujita J."/>
            <person name="Nakamura S."/>
        </authorList>
    </citation>
    <scope>NUCLEOTIDE SEQUENCE</scope>
    <source>
        <strain evidence="7">JCM 12687</strain>
        <plasmid evidence="7">pJCM12687</plasmid>
    </source>
</reference>
<evidence type="ECO:0000313" key="10">
    <source>
        <dbReference type="Proteomes" id="UP000467379"/>
    </source>
</evidence>
<evidence type="ECO:0000256" key="5">
    <source>
        <dbReference type="SAM" id="MobiDB-lite"/>
    </source>
</evidence>
<reference evidence="8 9" key="1">
    <citation type="submission" date="2016-12" db="EMBL/GenBank/DDBJ databases">
        <title>The new phylogeny of genus Mycobacterium.</title>
        <authorList>
            <person name="Tortoli E."/>
            <person name="Trovato A."/>
            <person name="Cirillo D.M."/>
        </authorList>
    </citation>
    <scope>NUCLEOTIDE SEQUENCE [LARGE SCALE GENOMIC DNA]</scope>
    <source>
        <strain evidence="8 9">DSM 44624</strain>
    </source>
</reference>
<evidence type="ECO:0000256" key="2">
    <source>
        <dbReference type="ARBA" id="ARBA00023125"/>
    </source>
</evidence>
<dbReference type="InterPro" id="IPR001647">
    <property type="entry name" value="HTH_TetR"/>
</dbReference>
<name>A0A7I7WE68_9MYCO</name>
<dbReference type="InterPro" id="IPR050109">
    <property type="entry name" value="HTH-type_TetR-like_transc_reg"/>
</dbReference>
<keyword evidence="1" id="KW-0805">Transcription regulation</keyword>
<dbReference type="RefSeq" id="WP_163659913.1">
    <property type="nucleotide sequence ID" value="NZ_AP022607.1"/>
</dbReference>
<protein>
    <recommendedName>
        <fullName evidence="6">HTH tetR-type domain-containing protein</fullName>
    </recommendedName>
</protein>
<dbReference type="PANTHER" id="PTHR30055:SF234">
    <property type="entry name" value="HTH-TYPE TRANSCRIPTIONAL REGULATOR BETI"/>
    <property type="match status" value="1"/>
</dbReference>
<dbReference type="PROSITE" id="PS50977">
    <property type="entry name" value="HTH_TETR_2"/>
    <property type="match status" value="1"/>
</dbReference>
<keyword evidence="7" id="KW-0614">Plasmid</keyword>
<evidence type="ECO:0000259" key="6">
    <source>
        <dbReference type="PROSITE" id="PS50977"/>
    </source>
</evidence>
<evidence type="ECO:0000256" key="4">
    <source>
        <dbReference type="PROSITE-ProRule" id="PRU00335"/>
    </source>
</evidence>
<dbReference type="SUPFAM" id="SSF46689">
    <property type="entry name" value="Homeodomain-like"/>
    <property type="match status" value="1"/>
</dbReference>
<dbReference type="InterPro" id="IPR009057">
    <property type="entry name" value="Homeodomain-like_sf"/>
</dbReference>
<feature type="region of interest" description="Disordered" evidence="5">
    <location>
        <begin position="1"/>
        <end position="26"/>
    </location>
</feature>
<evidence type="ECO:0000313" key="9">
    <source>
        <dbReference type="Proteomes" id="UP000192441"/>
    </source>
</evidence>
<dbReference type="Pfam" id="PF00440">
    <property type="entry name" value="TetR_N"/>
    <property type="match status" value="1"/>
</dbReference>
<feature type="domain" description="HTH tetR-type" evidence="6">
    <location>
        <begin position="25"/>
        <end position="85"/>
    </location>
</feature>
<evidence type="ECO:0000256" key="1">
    <source>
        <dbReference type="ARBA" id="ARBA00023015"/>
    </source>
</evidence>
<geneLocation type="plasmid" evidence="7 10">
    <name>pJCM12687</name>
</geneLocation>
<evidence type="ECO:0000313" key="8">
    <source>
        <dbReference type="EMBL" id="ORA35501.1"/>
    </source>
</evidence>
<keyword evidence="3" id="KW-0804">Transcription</keyword>
<gene>
    <name evidence="8" type="ORF">BST20_18135</name>
    <name evidence="7" type="ORF">MBRA_54170</name>
</gene>
<dbReference type="Gene3D" id="1.10.10.60">
    <property type="entry name" value="Homeodomain-like"/>
    <property type="match status" value="1"/>
</dbReference>
<reference evidence="7 10" key="2">
    <citation type="journal article" date="2019" name="Emerg. Microbes Infect.">
        <title>Comprehensive subspecies identification of 175 nontuberculous mycobacteria species based on 7547 genomic profiles.</title>
        <authorList>
            <person name="Matsumoto Y."/>
            <person name="Kinjo T."/>
            <person name="Motooka D."/>
            <person name="Nabeya D."/>
            <person name="Jung N."/>
            <person name="Uechi K."/>
            <person name="Horii T."/>
            <person name="Iida T."/>
            <person name="Fujita J."/>
            <person name="Nakamura S."/>
        </authorList>
    </citation>
    <scope>NUCLEOTIDE SEQUENCE [LARGE SCALE GENOMIC DNA]</scope>
    <source>
        <strain evidence="7 10">JCM 12687</strain>
        <plasmid evidence="7">pJCM12687</plasmid>
    </source>
</reference>
<dbReference type="InterPro" id="IPR036271">
    <property type="entry name" value="Tet_transcr_reg_TetR-rel_C_sf"/>
</dbReference>